<dbReference type="PANTHER" id="PTHR46667:SF6">
    <property type="entry name" value="OS01G0185100 PROTEIN"/>
    <property type="match status" value="1"/>
</dbReference>
<evidence type="ECO:0000313" key="3">
    <source>
        <dbReference type="Proteomes" id="UP001327560"/>
    </source>
</evidence>
<dbReference type="Proteomes" id="UP001327560">
    <property type="component" value="Chromosome 5"/>
</dbReference>
<organism evidence="2 3">
    <name type="scientific">Canna indica</name>
    <name type="common">Indian-shot</name>
    <dbReference type="NCBI Taxonomy" id="4628"/>
    <lineage>
        <taxon>Eukaryota</taxon>
        <taxon>Viridiplantae</taxon>
        <taxon>Streptophyta</taxon>
        <taxon>Embryophyta</taxon>
        <taxon>Tracheophyta</taxon>
        <taxon>Spermatophyta</taxon>
        <taxon>Magnoliopsida</taxon>
        <taxon>Liliopsida</taxon>
        <taxon>Zingiberales</taxon>
        <taxon>Cannaceae</taxon>
        <taxon>Canna</taxon>
    </lineage>
</organism>
<protein>
    <recommendedName>
        <fullName evidence="1">DUF1664 domain-containing protein</fullName>
    </recommendedName>
</protein>
<dbReference type="Pfam" id="PF07889">
    <property type="entry name" value="DUF1664"/>
    <property type="match status" value="1"/>
</dbReference>
<keyword evidence="3" id="KW-1185">Reference proteome</keyword>
<evidence type="ECO:0000313" key="2">
    <source>
        <dbReference type="EMBL" id="WOL09166.1"/>
    </source>
</evidence>
<evidence type="ECO:0000259" key="1">
    <source>
        <dbReference type="Pfam" id="PF07889"/>
    </source>
</evidence>
<dbReference type="AlphaFoldDB" id="A0AAQ3QH21"/>
<dbReference type="EMBL" id="CP136894">
    <property type="protein sequence ID" value="WOL09166.1"/>
    <property type="molecule type" value="Genomic_DNA"/>
</dbReference>
<sequence>MAMHVGMGLSKVMFLAGAGLTGTLLIRNGKMSDILSELQKMVKNWEDSQDKVGGESEYIDALAAQVRRLAAEVRQIPSRQITVLHGGSGSAGNMTSLIVPAATLGALGYAYMWWKGISFSDLMYVTKHNMANAVANMTKHLDQVSAALAQAKKHLTQRIENLDGKLDEQKEISGEIRKQVTDVRGKVDDIGMELTTLQQLVWGLDGKMSAIEDKQNFACAGVMYLCQFVEGKGGKMPDCLVDGPKNGGRRGFLGAGEARSLKGLQHIAEAIESGNFDKTKTETILQNDIDLLEKSKSLSRTASLKL</sequence>
<proteinExistence type="predicted"/>
<dbReference type="InterPro" id="IPR012458">
    <property type="entry name" value="DUF1664"/>
</dbReference>
<accession>A0AAQ3QH21</accession>
<dbReference type="PANTHER" id="PTHR46667">
    <property type="entry name" value="OS05G0182700 PROTEIN"/>
    <property type="match status" value="1"/>
</dbReference>
<reference evidence="2 3" key="1">
    <citation type="submission" date="2023-10" db="EMBL/GenBank/DDBJ databases">
        <title>Chromosome-scale genome assembly provides insights into flower coloration mechanisms of Canna indica.</title>
        <authorList>
            <person name="Li C."/>
        </authorList>
    </citation>
    <scope>NUCLEOTIDE SEQUENCE [LARGE SCALE GENOMIC DNA]</scope>
    <source>
        <tissue evidence="2">Flower</tissue>
    </source>
</reference>
<dbReference type="Gene3D" id="1.20.5.2280">
    <property type="match status" value="1"/>
</dbReference>
<feature type="domain" description="DUF1664" evidence="1">
    <location>
        <begin position="92"/>
        <end position="215"/>
    </location>
</feature>
<gene>
    <name evidence="2" type="ORF">Cni_G17919</name>
</gene>
<name>A0AAQ3QH21_9LILI</name>